<dbReference type="FunFam" id="1.10.3720.10:FF:000003">
    <property type="entry name" value="Aliphatic sulfonate ABC transporter permease"/>
    <property type="match status" value="1"/>
</dbReference>
<dbReference type="Gene3D" id="1.10.3720.10">
    <property type="entry name" value="MetI-like"/>
    <property type="match status" value="1"/>
</dbReference>
<dbReference type="AlphaFoldDB" id="A0A227KRF3"/>
<evidence type="ECO:0000256" key="2">
    <source>
        <dbReference type="ARBA" id="ARBA00022448"/>
    </source>
</evidence>
<evidence type="ECO:0000256" key="6">
    <source>
        <dbReference type="ARBA" id="ARBA00023136"/>
    </source>
</evidence>
<feature type="transmembrane region" description="Helical" evidence="7">
    <location>
        <begin position="97"/>
        <end position="116"/>
    </location>
</feature>
<keyword evidence="4 7" id="KW-0812">Transmembrane</keyword>
<evidence type="ECO:0000256" key="4">
    <source>
        <dbReference type="ARBA" id="ARBA00022692"/>
    </source>
</evidence>
<organism evidence="9 10">
    <name type="scientific">Turicimonas muris</name>
    <dbReference type="NCBI Taxonomy" id="1796652"/>
    <lineage>
        <taxon>Bacteria</taxon>
        <taxon>Pseudomonadati</taxon>
        <taxon>Pseudomonadota</taxon>
        <taxon>Betaproteobacteria</taxon>
        <taxon>Burkholderiales</taxon>
        <taxon>Sutterellaceae</taxon>
        <taxon>Turicimonas</taxon>
    </lineage>
</organism>
<dbReference type="PANTHER" id="PTHR30151:SF38">
    <property type="entry name" value="ALIPHATIC SULFONATES TRANSPORT PERMEASE PROTEIN SSUC-RELATED"/>
    <property type="match status" value="1"/>
</dbReference>
<feature type="domain" description="ABC transmembrane type-1" evidence="8">
    <location>
        <begin position="56"/>
        <end position="240"/>
    </location>
</feature>
<keyword evidence="2 7" id="KW-0813">Transport</keyword>
<dbReference type="GO" id="GO:0042918">
    <property type="term" value="P:alkanesulfonate transmembrane transport"/>
    <property type="evidence" value="ECO:0007669"/>
    <property type="project" value="UniProtKB-ARBA"/>
</dbReference>
<dbReference type="EMBL" id="NHMP01000002">
    <property type="protein sequence ID" value="OXE50185.1"/>
    <property type="molecule type" value="Genomic_DNA"/>
</dbReference>
<dbReference type="Proteomes" id="UP000214610">
    <property type="component" value="Unassembled WGS sequence"/>
</dbReference>
<sequence length="249" mass="27400">MSKNAFNLLIVPAVILIVWAFVAHLGIFNSFLLPPPEQVLESFGQLIKDGTLETHILASSMRSLGGFCIAALIALPTAYICYYSTKTESRLKLVMEALRFIPPLSLVPLLILWLGIGEASKVAIVILASFFPIYFNALSGFRQIDKNFTELATVLRLNKKEKFFHVELPGSLPSVLTGLRLGFGYSWRALVGAELIAASSGLGYLIGDASEMSQTDKVFVGIFSIAILGILGDQLFVWITHKFSPWMKK</sequence>
<feature type="transmembrane region" description="Helical" evidence="7">
    <location>
        <begin position="122"/>
        <end position="141"/>
    </location>
</feature>
<dbReference type="GeneID" id="78362407"/>
<dbReference type="CDD" id="cd06261">
    <property type="entry name" value="TM_PBP2"/>
    <property type="match status" value="1"/>
</dbReference>
<keyword evidence="5 7" id="KW-1133">Transmembrane helix</keyword>
<dbReference type="InterPro" id="IPR000515">
    <property type="entry name" value="MetI-like"/>
</dbReference>
<feature type="transmembrane region" description="Helical" evidence="7">
    <location>
        <begin position="7"/>
        <end position="27"/>
    </location>
</feature>
<comment type="caution">
    <text evidence="9">The sequence shown here is derived from an EMBL/GenBank/DDBJ whole genome shotgun (WGS) entry which is preliminary data.</text>
</comment>
<dbReference type="SUPFAM" id="SSF161098">
    <property type="entry name" value="MetI-like"/>
    <property type="match status" value="1"/>
</dbReference>
<dbReference type="Pfam" id="PF00528">
    <property type="entry name" value="BPD_transp_1"/>
    <property type="match status" value="1"/>
</dbReference>
<evidence type="ECO:0000256" key="1">
    <source>
        <dbReference type="ARBA" id="ARBA00004651"/>
    </source>
</evidence>
<dbReference type="GO" id="GO:0005886">
    <property type="term" value="C:plasma membrane"/>
    <property type="evidence" value="ECO:0007669"/>
    <property type="project" value="UniProtKB-SubCell"/>
</dbReference>
<evidence type="ECO:0000256" key="5">
    <source>
        <dbReference type="ARBA" id="ARBA00022989"/>
    </source>
</evidence>
<evidence type="ECO:0000256" key="3">
    <source>
        <dbReference type="ARBA" id="ARBA00022475"/>
    </source>
</evidence>
<keyword evidence="3" id="KW-1003">Cell membrane</keyword>
<evidence type="ECO:0000259" key="8">
    <source>
        <dbReference type="PROSITE" id="PS50928"/>
    </source>
</evidence>
<comment type="subcellular location">
    <subcellularLocation>
        <location evidence="1 7">Cell membrane</location>
        <topology evidence="1 7">Multi-pass membrane protein</topology>
    </subcellularLocation>
</comment>
<dbReference type="PROSITE" id="PS50928">
    <property type="entry name" value="ABC_TM1"/>
    <property type="match status" value="1"/>
</dbReference>
<gene>
    <name evidence="9" type="ORF">ADH67_04060</name>
</gene>
<feature type="transmembrane region" description="Helical" evidence="7">
    <location>
        <begin position="218"/>
        <end position="239"/>
    </location>
</feature>
<dbReference type="InterPro" id="IPR035906">
    <property type="entry name" value="MetI-like_sf"/>
</dbReference>
<keyword evidence="10" id="KW-1185">Reference proteome</keyword>
<feature type="transmembrane region" description="Helical" evidence="7">
    <location>
        <begin position="64"/>
        <end position="85"/>
    </location>
</feature>
<comment type="similarity">
    <text evidence="7">Belongs to the binding-protein-dependent transport system permease family.</text>
</comment>
<name>A0A227KRF3_9BURK</name>
<accession>A0A227KRF3</accession>
<evidence type="ECO:0000256" key="7">
    <source>
        <dbReference type="RuleBase" id="RU363032"/>
    </source>
</evidence>
<dbReference type="RefSeq" id="WP_066594647.1">
    <property type="nucleotide sequence ID" value="NZ_CAJTBZ010000016.1"/>
</dbReference>
<proteinExistence type="inferred from homology"/>
<keyword evidence="6 7" id="KW-0472">Membrane</keyword>
<evidence type="ECO:0000313" key="9">
    <source>
        <dbReference type="EMBL" id="OXE50185.1"/>
    </source>
</evidence>
<evidence type="ECO:0000313" key="10">
    <source>
        <dbReference type="Proteomes" id="UP000214610"/>
    </source>
</evidence>
<dbReference type="PANTHER" id="PTHR30151">
    <property type="entry name" value="ALKANE SULFONATE ABC TRANSPORTER-RELATED, MEMBRANE SUBUNIT"/>
    <property type="match status" value="1"/>
</dbReference>
<protein>
    <submittedName>
        <fullName evidence="9">ABC transporter permease</fullName>
    </submittedName>
</protein>
<reference evidence="10" key="1">
    <citation type="submission" date="2017-05" db="EMBL/GenBank/DDBJ databases">
        <title>Improved OligoMM genomes.</title>
        <authorList>
            <person name="Garzetti D."/>
        </authorList>
    </citation>
    <scope>NUCLEOTIDE SEQUENCE [LARGE SCALE GENOMIC DNA]</scope>
    <source>
        <strain evidence="10">YL45</strain>
    </source>
</reference>